<dbReference type="AlphaFoldDB" id="W3X7G3"/>
<dbReference type="HOGENOM" id="CLU_028281_6_1_1"/>
<dbReference type="OMA" id="PYEERQM"/>
<dbReference type="Gene3D" id="2.170.270.10">
    <property type="entry name" value="SET domain"/>
    <property type="match status" value="1"/>
</dbReference>
<dbReference type="Proteomes" id="UP000030651">
    <property type="component" value="Unassembled WGS sequence"/>
</dbReference>
<dbReference type="EMBL" id="KI912112">
    <property type="protein sequence ID" value="ETS82058.1"/>
    <property type="molecule type" value="Genomic_DNA"/>
</dbReference>
<dbReference type="InterPro" id="IPR046341">
    <property type="entry name" value="SET_dom_sf"/>
</dbReference>
<dbReference type="Pfam" id="PF00856">
    <property type="entry name" value="SET"/>
    <property type="match status" value="1"/>
</dbReference>
<dbReference type="PROSITE" id="PS50280">
    <property type="entry name" value="SET"/>
    <property type="match status" value="1"/>
</dbReference>
<dbReference type="SMART" id="SM00317">
    <property type="entry name" value="SET"/>
    <property type="match status" value="1"/>
</dbReference>
<dbReference type="CDD" id="cd20071">
    <property type="entry name" value="SET_SMYD"/>
    <property type="match status" value="1"/>
</dbReference>
<organism evidence="3 4">
    <name type="scientific">Pestalotiopsis fici (strain W106-1 / CGMCC3.15140)</name>
    <dbReference type="NCBI Taxonomy" id="1229662"/>
    <lineage>
        <taxon>Eukaryota</taxon>
        <taxon>Fungi</taxon>
        <taxon>Dikarya</taxon>
        <taxon>Ascomycota</taxon>
        <taxon>Pezizomycotina</taxon>
        <taxon>Sordariomycetes</taxon>
        <taxon>Xylariomycetidae</taxon>
        <taxon>Amphisphaeriales</taxon>
        <taxon>Sporocadaceae</taxon>
        <taxon>Pestalotiopsis</taxon>
    </lineage>
</organism>
<dbReference type="RefSeq" id="XP_007833832.1">
    <property type="nucleotide sequence ID" value="XM_007835641.1"/>
</dbReference>
<evidence type="ECO:0000313" key="4">
    <source>
        <dbReference type="Proteomes" id="UP000030651"/>
    </source>
</evidence>
<dbReference type="SUPFAM" id="SSF82199">
    <property type="entry name" value="SET domain"/>
    <property type="match status" value="1"/>
</dbReference>
<protein>
    <recommendedName>
        <fullName evidence="2">SET domain-containing protein</fullName>
    </recommendedName>
</protein>
<feature type="compositionally biased region" description="Basic and acidic residues" evidence="1">
    <location>
        <begin position="92"/>
        <end position="120"/>
    </location>
</feature>
<name>W3X7G3_PESFW</name>
<feature type="region of interest" description="Disordered" evidence="1">
    <location>
        <begin position="85"/>
        <end position="120"/>
    </location>
</feature>
<evidence type="ECO:0000259" key="2">
    <source>
        <dbReference type="PROSITE" id="PS50280"/>
    </source>
</evidence>
<dbReference type="InterPro" id="IPR053185">
    <property type="entry name" value="SET_domain_protein"/>
</dbReference>
<dbReference type="STRING" id="1229662.W3X7G3"/>
<dbReference type="PANTHER" id="PTHR47332:SF6">
    <property type="entry name" value="SET DOMAIN-CONTAINING PROTEIN"/>
    <property type="match status" value="1"/>
</dbReference>
<evidence type="ECO:0000256" key="1">
    <source>
        <dbReference type="SAM" id="MobiDB-lite"/>
    </source>
</evidence>
<dbReference type="PANTHER" id="PTHR47332">
    <property type="entry name" value="SET DOMAIN-CONTAINING PROTEIN 5"/>
    <property type="match status" value="1"/>
</dbReference>
<evidence type="ECO:0000313" key="3">
    <source>
        <dbReference type="EMBL" id="ETS82058.1"/>
    </source>
</evidence>
<keyword evidence="4" id="KW-1185">Reference proteome</keyword>
<feature type="domain" description="SET" evidence="2">
    <location>
        <begin position="204"/>
        <end position="363"/>
    </location>
</feature>
<dbReference type="InParanoid" id="W3X7G3"/>
<dbReference type="Gene3D" id="1.10.220.160">
    <property type="match status" value="1"/>
</dbReference>
<dbReference type="OrthoDB" id="1028014at2759"/>
<sequence length="524" mass="58879">MKSQQILLACATGGVAAKNSLGYMVDYGRCQWENFLGNFENPFCEYDDPSAFAQVSVAEPKSERTAHAVETPFISSDAQPVKVAAQKPAEPVVEKNKVKEEKGKEKEAKEEEGAADPKPRKAEALKIKNDKLIANELWPISSTCAGHHNETEEFCIFSNPNFAGGRGITILTTPAEAVTIAKSPAFTERDLYKSVKDFNAAASDKWHVEEVPNKGMGLVASRNLAMGDHIMSVSAAIMTDFDIWDHVSVDQVRRMQTEGISHLPKHHRDIFMNLSTHDGADSHEEQIYKIILTNAFDISDEEIITRPKGAKIVNFFTVFPEVSRMNHDCRPNAHYYWDPDTFTQNVFATRDILAGEEITITYVELLLPRDDRLARLDETWHFPCACTACTQVDRIVKASDDRIAQILDLQGHLTDYTGDSYATPEMAETLVSLYEQERLYSRLYEAYTYAAIEFNAVGKVWEAIKYARLAIQHSFVVAGPNNDDHYELAALAENPTTHWSHLMRRKDESESVYRSVSNPITTSI</sequence>
<gene>
    <name evidence="3" type="ORF">PFICI_07060</name>
</gene>
<reference evidence="4" key="1">
    <citation type="journal article" date="2015" name="BMC Genomics">
        <title>Genomic and transcriptomic analysis of the endophytic fungus Pestalotiopsis fici reveals its lifestyle and high potential for synthesis of natural products.</title>
        <authorList>
            <person name="Wang X."/>
            <person name="Zhang X."/>
            <person name="Liu L."/>
            <person name="Xiang M."/>
            <person name="Wang W."/>
            <person name="Sun X."/>
            <person name="Che Y."/>
            <person name="Guo L."/>
            <person name="Liu G."/>
            <person name="Guo L."/>
            <person name="Wang C."/>
            <person name="Yin W.B."/>
            <person name="Stadler M."/>
            <person name="Zhang X."/>
            <person name="Liu X."/>
        </authorList>
    </citation>
    <scope>NUCLEOTIDE SEQUENCE [LARGE SCALE GENOMIC DNA]</scope>
    <source>
        <strain evidence="4">W106-1 / CGMCC3.15140</strain>
    </source>
</reference>
<dbReference type="GeneID" id="19272073"/>
<dbReference type="InterPro" id="IPR001214">
    <property type="entry name" value="SET_dom"/>
</dbReference>
<dbReference type="KEGG" id="pfy:PFICI_07060"/>
<proteinExistence type="predicted"/>
<dbReference type="eggNOG" id="KOG2084">
    <property type="taxonomic scope" value="Eukaryota"/>
</dbReference>
<accession>W3X7G3</accession>